<keyword evidence="6 12" id="KW-0698">rRNA processing</keyword>
<evidence type="ECO:0000259" key="14">
    <source>
        <dbReference type="Pfam" id="PF20260"/>
    </source>
</evidence>
<comment type="catalytic activity">
    <reaction evidence="11 12">
        <text>uridine(1498) in 16S rRNA + S-adenosyl-L-methionine = N(3)-methyluridine(1498) in 16S rRNA + S-adenosyl-L-homocysteine + H(+)</text>
        <dbReference type="Rhea" id="RHEA:42920"/>
        <dbReference type="Rhea" id="RHEA-COMP:10283"/>
        <dbReference type="Rhea" id="RHEA-COMP:10284"/>
        <dbReference type="ChEBI" id="CHEBI:15378"/>
        <dbReference type="ChEBI" id="CHEBI:57856"/>
        <dbReference type="ChEBI" id="CHEBI:59789"/>
        <dbReference type="ChEBI" id="CHEBI:65315"/>
        <dbReference type="ChEBI" id="CHEBI:74502"/>
        <dbReference type="EC" id="2.1.1.193"/>
    </reaction>
</comment>
<dbReference type="CDD" id="cd18084">
    <property type="entry name" value="RsmE-like"/>
    <property type="match status" value="1"/>
</dbReference>
<keyword evidence="8 12" id="KW-0808">Transferase</keyword>
<dbReference type="Gene3D" id="3.40.1280.10">
    <property type="match status" value="1"/>
</dbReference>
<evidence type="ECO:0000313" key="16">
    <source>
        <dbReference type="Proteomes" id="UP000075430"/>
    </source>
</evidence>
<dbReference type="SUPFAM" id="SSF88697">
    <property type="entry name" value="PUA domain-like"/>
    <property type="match status" value="1"/>
</dbReference>
<comment type="caution">
    <text evidence="15">The sequence shown here is derived from an EMBL/GenBank/DDBJ whole genome shotgun (WGS) entry which is preliminary data.</text>
</comment>
<dbReference type="Pfam" id="PF20260">
    <property type="entry name" value="PUA_4"/>
    <property type="match status" value="1"/>
</dbReference>
<dbReference type="InterPro" id="IPR029026">
    <property type="entry name" value="tRNA_m1G_MTases_N"/>
</dbReference>
<evidence type="ECO:0000259" key="13">
    <source>
        <dbReference type="Pfam" id="PF04452"/>
    </source>
</evidence>
<evidence type="ECO:0000313" key="15">
    <source>
        <dbReference type="EMBL" id="KXZ18447.1"/>
    </source>
</evidence>
<dbReference type="RefSeq" id="WP_061521899.1">
    <property type="nucleotide sequence ID" value="NZ_JARLZY010000025.1"/>
</dbReference>
<dbReference type="NCBIfam" id="NF008692">
    <property type="entry name" value="PRK11713.1-5"/>
    <property type="match status" value="1"/>
</dbReference>
<dbReference type="FunFam" id="3.40.1280.10:FF:000024">
    <property type="entry name" value="Ribosomal RNA small subunit methyltransferase E"/>
    <property type="match status" value="1"/>
</dbReference>
<feature type="domain" description="Ribosomal RNA small subunit methyltransferase E PUA-like" evidence="14">
    <location>
        <begin position="21"/>
        <end position="65"/>
    </location>
</feature>
<dbReference type="PANTHER" id="PTHR30027">
    <property type="entry name" value="RIBOSOMAL RNA SMALL SUBUNIT METHYLTRANSFERASE E"/>
    <property type="match status" value="1"/>
</dbReference>
<dbReference type="GO" id="GO:0005737">
    <property type="term" value="C:cytoplasm"/>
    <property type="evidence" value="ECO:0007669"/>
    <property type="project" value="UniProtKB-SubCell"/>
</dbReference>
<keyword evidence="16" id="KW-1185">Reference proteome</keyword>
<dbReference type="GO" id="GO:0070042">
    <property type="term" value="F:rRNA (uridine-N3-)-methyltransferase activity"/>
    <property type="evidence" value="ECO:0007669"/>
    <property type="project" value="TreeGrafter"/>
</dbReference>
<sequence length="256" mass="28514">MQRYFIELTKQEMNEAHEFQITGEDVHHIANVMRMNAGDRIICCSKDGHEALCKLQAVSKEHISCLVSEWTGEDRELPVKVLIASGLPKGDKLEWIIQKGTELGASMFIPFQGARSVVKLDDKKAKKKRERWTKIAKEAAEQSYRNEIPEVKTVHTFRQLLEMAENVDKCVVAYEESSKQGESSAFAAVVQSLPYGSSLLIVFGPEGGLTESEAQQLSEKGAVLCGLGPRILRTETAPMYALSAVSYHTELLRGDQ</sequence>
<comment type="subcellular location">
    <subcellularLocation>
        <location evidence="1 12">Cytoplasm</location>
    </subcellularLocation>
</comment>
<evidence type="ECO:0000256" key="12">
    <source>
        <dbReference type="PIRNR" id="PIRNR015601"/>
    </source>
</evidence>
<organism evidence="15 16">
    <name type="scientific">Bacillus nakamurai</name>
    <dbReference type="NCBI Taxonomy" id="1793963"/>
    <lineage>
        <taxon>Bacteria</taxon>
        <taxon>Bacillati</taxon>
        <taxon>Bacillota</taxon>
        <taxon>Bacilli</taxon>
        <taxon>Bacillales</taxon>
        <taxon>Bacillaceae</taxon>
        <taxon>Bacillus</taxon>
    </lineage>
</organism>
<feature type="domain" description="Ribosomal RNA small subunit methyltransferase E methyltransferase" evidence="13">
    <location>
        <begin position="76"/>
        <end position="245"/>
    </location>
</feature>
<protein>
    <recommendedName>
        <fullName evidence="4 12">Ribosomal RNA small subunit methyltransferase E</fullName>
        <ecNumber evidence="3 12">2.1.1.193</ecNumber>
    </recommendedName>
</protein>
<proteinExistence type="inferred from homology"/>
<evidence type="ECO:0000256" key="10">
    <source>
        <dbReference type="ARBA" id="ARBA00025699"/>
    </source>
</evidence>
<evidence type="ECO:0000256" key="9">
    <source>
        <dbReference type="ARBA" id="ARBA00022691"/>
    </source>
</evidence>
<dbReference type="InterPro" id="IPR006700">
    <property type="entry name" value="RsmE"/>
</dbReference>
<accession>A0A150F697</accession>
<evidence type="ECO:0000256" key="1">
    <source>
        <dbReference type="ARBA" id="ARBA00004496"/>
    </source>
</evidence>
<dbReference type="PANTHER" id="PTHR30027:SF3">
    <property type="entry name" value="16S RRNA (URACIL(1498)-N(3))-METHYLTRANSFERASE"/>
    <property type="match status" value="1"/>
</dbReference>
<dbReference type="PIRSF" id="PIRSF015601">
    <property type="entry name" value="MTase_slr0722"/>
    <property type="match status" value="1"/>
</dbReference>
<reference evidence="16" key="1">
    <citation type="submission" date="2016-02" db="EMBL/GenBank/DDBJ databases">
        <authorList>
            <person name="Dunlap C."/>
        </authorList>
    </citation>
    <scope>NUCLEOTIDE SEQUENCE [LARGE SCALE GENOMIC DNA]</scope>
    <source>
        <strain evidence="16">NRRL B-41092</strain>
    </source>
</reference>
<keyword evidence="7 12" id="KW-0489">Methyltransferase</keyword>
<dbReference type="InterPro" id="IPR029028">
    <property type="entry name" value="Alpha/beta_knot_MTases"/>
</dbReference>
<evidence type="ECO:0000256" key="8">
    <source>
        <dbReference type="ARBA" id="ARBA00022679"/>
    </source>
</evidence>
<evidence type="ECO:0000256" key="5">
    <source>
        <dbReference type="ARBA" id="ARBA00022490"/>
    </source>
</evidence>
<name>A0A150F697_9BACI</name>
<evidence type="ECO:0000256" key="6">
    <source>
        <dbReference type="ARBA" id="ARBA00022552"/>
    </source>
</evidence>
<keyword evidence="9 12" id="KW-0949">S-adenosyl-L-methionine</keyword>
<evidence type="ECO:0000256" key="7">
    <source>
        <dbReference type="ARBA" id="ARBA00022603"/>
    </source>
</evidence>
<evidence type="ECO:0000256" key="4">
    <source>
        <dbReference type="ARBA" id="ARBA00013673"/>
    </source>
</evidence>
<comment type="function">
    <text evidence="10 12">Specifically methylates the N3 position of the uracil ring of uridine 1498 (m3U1498) in 16S rRNA. Acts on the fully assembled 30S ribosomal subunit.</text>
</comment>
<gene>
    <name evidence="15" type="ORF">AXI58_16680</name>
</gene>
<dbReference type="InterPro" id="IPR046886">
    <property type="entry name" value="RsmE_MTase_dom"/>
</dbReference>
<dbReference type="Pfam" id="PF04452">
    <property type="entry name" value="Methyltrans_RNA"/>
    <property type="match status" value="1"/>
</dbReference>
<dbReference type="GO" id="GO:0070475">
    <property type="term" value="P:rRNA base methylation"/>
    <property type="evidence" value="ECO:0007669"/>
    <property type="project" value="TreeGrafter"/>
</dbReference>
<dbReference type="EC" id="2.1.1.193" evidence="3 12"/>
<dbReference type="InterPro" id="IPR046887">
    <property type="entry name" value="RsmE_PUA-like"/>
</dbReference>
<dbReference type="AlphaFoldDB" id="A0A150F697"/>
<dbReference type="NCBIfam" id="NF008691">
    <property type="entry name" value="PRK11713.1-4"/>
    <property type="match status" value="1"/>
</dbReference>
<dbReference type="Gene3D" id="2.40.240.20">
    <property type="entry name" value="Hypothetical PUA domain-like, domain 1"/>
    <property type="match status" value="1"/>
</dbReference>
<evidence type="ECO:0000256" key="2">
    <source>
        <dbReference type="ARBA" id="ARBA00005528"/>
    </source>
</evidence>
<dbReference type="SUPFAM" id="SSF75217">
    <property type="entry name" value="alpha/beta knot"/>
    <property type="match status" value="1"/>
</dbReference>
<evidence type="ECO:0000256" key="3">
    <source>
        <dbReference type="ARBA" id="ARBA00012328"/>
    </source>
</evidence>
<dbReference type="NCBIfam" id="TIGR00046">
    <property type="entry name" value="RsmE family RNA methyltransferase"/>
    <property type="match status" value="1"/>
</dbReference>
<dbReference type="Proteomes" id="UP000075430">
    <property type="component" value="Unassembled WGS sequence"/>
</dbReference>
<evidence type="ECO:0000256" key="11">
    <source>
        <dbReference type="ARBA" id="ARBA00047944"/>
    </source>
</evidence>
<dbReference type="OrthoDB" id="9815641at2"/>
<keyword evidence="5 12" id="KW-0963">Cytoplasm</keyword>
<dbReference type="EMBL" id="LSBA01000017">
    <property type="protein sequence ID" value="KXZ18447.1"/>
    <property type="molecule type" value="Genomic_DNA"/>
</dbReference>
<comment type="similarity">
    <text evidence="2 12">Belongs to the RNA methyltransferase RsmE family.</text>
</comment>
<dbReference type="STRING" id="1793963.AXI58_16680"/>
<dbReference type="InterPro" id="IPR015947">
    <property type="entry name" value="PUA-like_sf"/>
</dbReference>